<evidence type="ECO:0000256" key="6">
    <source>
        <dbReference type="HAMAP-Rule" id="MF_00978"/>
    </source>
</evidence>
<organism evidence="8 9">
    <name type="scientific">Methylomonas methanica (strain DSM 25384 / MC09)</name>
    <dbReference type="NCBI Taxonomy" id="857087"/>
    <lineage>
        <taxon>Bacteria</taxon>
        <taxon>Pseudomonadati</taxon>
        <taxon>Pseudomonadota</taxon>
        <taxon>Gammaproteobacteria</taxon>
        <taxon>Methylococcales</taxon>
        <taxon>Methylococcaceae</taxon>
        <taxon>Methylomonas</taxon>
    </lineage>
</organism>
<dbReference type="HAMAP" id="MF_00978">
    <property type="entry name" value="Bifunct_BirA"/>
    <property type="match status" value="1"/>
</dbReference>
<feature type="binding site" evidence="6">
    <location>
        <position position="119"/>
    </location>
    <ligand>
        <name>biotin</name>
        <dbReference type="ChEBI" id="CHEBI:57586"/>
    </ligand>
</feature>
<protein>
    <recommendedName>
        <fullName evidence="6">Bifunctional ligase/repressor BirA</fullName>
    </recommendedName>
    <alternativeName>
        <fullName evidence="6">Biotin operon repressor</fullName>
    </alternativeName>
    <alternativeName>
        <fullName evidence="6">Biotin--[acetyl-CoA-carboxylase] ligase</fullName>
        <ecNumber evidence="6">6.3.4.15</ecNumber>
    </alternativeName>
    <alternativeName>
        <fullName evidence="6">Biotin--protein ligase</fullName>
    </alternativeName>
    <alternativeName>
        <fullName evidence="6">Biotin-[acetyl-CoA carboxylase] synthetase</fullName>
    </alternativeName>
</protein>
<keyword evidence="9" id="KW-1185">Reference proteome</keyword>
<dbReference type="eggNOG" id="COG0340">
    <property type="taxonomic scope" value="Bacteria"/>
</dbReference>
<dbReference type="Pfam" id="PF08279">
    <property type="entry name" value="HTH_11"/>
    <property type="match status" value="1"/>
</dbReference>
<dbReference type="STRING" id="857087.Metme_1677"/>
<dbReference type="HOGENOM" id="CLU_051096_4_0_6"/>
<keyword evidence="6" id="KW-0238">DNA-binding</keyword>
<dbReference type="InterPro" id="IPR036388">
    <property type="entry name" value="WH-like_DNA-bd_sf"/>
</dbReference>
<dbReference type="PANTHER" id="PTHR12835">
    <property type="entry name" value="BIOTIN PROTEIN LIGASE"/>
    <property type="match status" value="1"/>
</dbReference>
<dbReference type="CDD" id="cd16442">
    <property type="entry name" value="BPL"/>
    <property type="match status" value="1"/>
</dbReference>
<dbReference type="GO" id="GO:0006355">
    <property type="term" value="P:regulation of DNA-templated transcription"/>
    <property type="evidence" value="ECO:0007669"/>
    <property type="project" value="UniProtKB-UniRule"/>
</dbReference>
<proteinExistence type="inferred from homology"/>
<dbReference type="InterPro" id="IPR030855">
    <property type="entry name" value="Bifunct_BirA"/>
</dbReference>
<dbReference type="InterPro" id="IPR013196">
    <property type="entry name" value="HTH_11"/>
</dbReference>
<dbReference type="Gene3D" id="1.10.10.10">
    <property type="entry name" value="Winged helix-like DNA-binding domain superfamily/Winged helix DNA-binding domain"/>
    <property type="match status" value="1"/>
</dbReference>
<reference key="2">
    <citation type="submission" date="2011-05" db="EMBL/GenBank/DDBJ databases">
        <title>Complete genome sequence of the aerobic marine methanotroph Methylomonas methanica MC09.</title>
        <authorList>
            <person name="Boden R."/>
            <person name="Cunliffe M."/>
            <person name="Scanlan J."/>
            <person name="Moussard H."/>
            <person name="Kits K.D."/>
            <person name="Klotz M."/>
            <person name="Jetten M."/>
            <person name="Vuilleumier S."/>
            <person name="Han J."/>
            <person name="Peters L."/>
            <person name="Mikhailova N."/>
            <person name="Teshima H."/>
            <person name="Tapia R."/>
            <person name="Kyrpides N."/>
            <person name="Ivanova N."/>
            <person name="Pagani I."/>
            <person name="Cheng J.-F."/>
            <person name="Goodwin L."/>
            <person name="Han C."/>
            <person name="Hauser L."/>
            <person name="Land M."/>
            <person name="Lapidus A."/>
            <person name="Lucas S."/>
            <person name="Pitluck S."/>
            <person name="Woyke T."/>
            <person name="Stein L.Y."/>
            <person name="Murrell C."/>
        </authorList>
    </citation>
    <scope>NUCLEOTIDE SEQUENCE</scope>
    <source>
        <strain>MC09</strain>
    </source>
</reference>
<dbReference type="Gene3D" id="3.30.930.10">
    <property type="entry name" value="Bira Bifunctional Protein, Domain 2"/>
    <property type="match status" value="1"/>
</dbReference>
<dbReference type="Pfam" id="PF02237">
    <property type="entry name" value="BPL_C"/>
    <property type="match status" value="1"/>
</dbReference>
<dbReference type="SUPFAM" id="SSF50037">
    <property type="entry name" value="C-terminal domain of transcriptional repressors"/>
    <property type="match status" value="1"/>
</dbReference>
<dbReference type="InterPro" id="IPR004408">
    <property type="entry name" value="Biotin_CoA_COase_ligase"/>
</dbReference>
<dbReference type="InterPro" id="IPR045864">
    <property type="entry name" value="aa-tRNA-synth_II/BPL/LPL"/>
</dbReference>
<dbReference type="NCBIfam" id="NF008847">
    <property type="entry name" value="PRK11886.1-2"/>
    <property type="match status" value="1"/>
</dbReference>
<dbReference type="InterPro" id="IPR004143">
    <property type="entry name" value="BPL_LPL_catalytic"/>
</dbReference>
<feature type="DNA-binding region" description="H-T-H motif" evidence="6">
    <location>
        <begin position="22"/>
        <end position="41"/>
    </location>
</feature>
<dbReference type="Gene3D" id="2.30.30.100">
    <property type="match status" value="1"/>
</dbReference>
<reference evidence="9" key="3">
    <citation type="submission" date="2011-05" db="EMBL/GenBank/DDBJ databases">
        <title>Complete sequence of Methylomonas methanica MC09.</title>
        <authorList>
            <consortium name="US DOE Joint Genome Institute"/>
            <person name="Lucas S."/>
            <person name="Han J."/>
            <person name="Lapidus A."/>
            <person name="Cheng J.-F."/>
            <person name="Goodwin L."/>
            <person name="Pitluck S."/>
            <person name="Peters L."/>
            <person name="Mikhailova N."/>
            <person name="Teshima H."/>
            <person name="Han C."/>
            <person name="Tapia R."/>
            <person name="Land M."/>
            <person name="Hauser L."/>
            <person name="Kyrpides N."/>
            <person name="Ivanova N."/>
            <person name="Pagani I."/>
            <person name="Stein L."/>
            <person name="Woyke T."/>
        </authorList>
    </citation>
    <scope>NUCLEOTIDE SEQUENCE [LARGE SCALE GENOMIC DNA]</scope>
    <source>
        <strain evidence="9">MC09</strain>
    </source>
</reference>
<dbReference type="EC" id="6.3.4.15" evidence="6"/>
<dbReference type="KEGG" id="mmt:Metme_1677"/>
<keyword evidence="1 6" id="KW-0436">Ligase</keyword>
<dbReference type="GO" id="GO:0005524">
    <property type="term" value="F:ATP binding"/>
    <property type="evidence" value="ECO:0007669"/>
    <property type="project" value="UniProtKB-UniRule"/>
</dbReference>
<dbReference type="InterPro" id="IPR003142">
    <property type="entry name" value="BPL_C"/>
</dbReference>
<evidence type="ECO:0000259" key="7">
    <source>
        <dbReference type="PROSITE" id="PS51733"/>
    </source>
</evidence>
<dbReference type="OrthoDB" id="9807064at2"/>
<dbReference type="SUPFAM" id="SSF55681">
    <property type="entry name" value="Class II aaRS and biotin synthetases"/>
    <property type="match status" value="1"/>
</dbReference>
<dbReference type="EMBL" id="CP002738">
    <property type="protein sequence ID" value="AEG00095.1"/>
    <property type="molecule type" value="Genomic_DNA"/>
</dbReference>
<comment type="catalytic activity">
    <reaction evidence="5 6">
        <text>biotin + L-lysyl-[protein] + ATP = N(6)-biotinyl-L-lysyl-[protein] + AMP + diphosphate + H(+)</text>
        <dbReference type="Rhea" id="RHEA:11756"/>
        <dbReference type="Rhea" id="RHEA-COMP:9752"/>
        <dbReference type="Rhea" id="RHEA-COMP:10505"/>
        <dbReference type="ChEBI" id="CHEBI:15378"/>
        <dbReference type="ChEBI" id="CHEBI:29969"/>
        <dbReference type="ChEBI" id="CHEBI:30616"/>
        <dbReference type="ChEBI" id="CHEBI:33019"/>
        <dbReference type="ChEBI" id="CHEBI:57586"/>
        <dbReference type="ChEBI" id="CHEBI:83144"/>
        <dbReference type="ChEBI" id="CHEBI:456215"/>
        <dbReference type="EC" id="6.3.4.15"/>
    </reaction>
</comment>
<keyword evidence="6" id="KW-0804">Transcription</keyword>
<keyword evidence="2 6" id="KW-0547">Nucleotide-binding</keyword>
<feature type="binding site" evidence="6">
    <location>
        <position position="190"/>
    </location>
    <ligand>
        <name>biotin</name>
        <dbReference type="ChEBI" id="CHEBI:57586"/>
    </ligand>
</feature>
<dbReference type="NCBIfam" id="TIGR00121">
    <property type="entry name" value="birA_ligase"/>
    <property type="match status" value="1"/>
</dbReference>
<comment type="function">
    <text evidence="6">Acts both as a biotin--[acetyl-CoA-carboxylase] ligase and a biotin-operon repressor. In the presence of ATP, BirA activates biotin to form the BirA-biotinyl-5'-adenylate (BirA-bio-5'-AMP or holoBirA) complex. HoloBirA can either transfer the biotinyl moiety to the biotin carboxyl carrier protein (BCCP) subunit of acetyl-CoA carboxylase, or bind to the biotin operator site and inhibit transcription of the operon.</text>
</comment>
<keyword evidence="6" id="KW-0678">Repressor</keyword>
<reference evidence="8 9" key="1">
    <citation type="journal article" date="2011" name="J. Bacteriol.">
        <title>Complete Genome Sequence of the Aerobic Marine Methanotroph Methylomonas methanica MC09.</title>
        <authorList>
            <person name="Boden R."/>
            <person name="Cunliffe M."/>
            <person name="Scanlan J."/>
            <person name="Moussard H."/>
            <person name="Kits K.D."/>
            <person name="Klotz M.G."/>
            <person name="Jetten M.S."/>
            <person name="Vuilleumier S."/>
            <person name="Han J."/>
            <person name="Peters L."/>
            <person name="Mikhailova N."/>
            <person name="Teshima H."/>
            <person name="Tapia R."/>
            <person name="Kyrpides N."/>
            <person name="Ivanova N."/>
            <person name="Pagani I."/>
            <person name="Cheng J.F."/>
            <person name="Goodwin L."/>
            <person name="Han C."/>
            <person name="Hauser L."/>
            <person name="Land M.L."/>
            <person name="Lapidus A."/>
            <person name="Lucas S."/>
            <person name="Pitluck S."/>
            <person name="Woyke T."/>
            <person name="Stein L."/>
            <person name="Murrell J.C."/>
        </authorList>
    </citation>
    <scope>NUCLEOTIDE SEQUENCE [LARGE SCALE GENOMIC DNA]</scope>
    <source>
        <strain evidence="8 9">MC09</strain>
    </source>
</reference>
<comment type="caution">
    <text evidence="6">Lacks conserved residue(s) required for the propagation of feature annotation.</text>
</comment>
<dbReference type="eggNOG" id="COG1654">
    <property type="taxonomic scope" value="Bacteria"/>
</dbReference>
<feature type="binding site" evidence="6">
    <location>
        <begin position="95"/>
        <end position="97"/>
    </location>
    <ligand>
        <name>biotin</name>
        <dbReference type="ChEBI" id="CHEBI:57586"/>
    </ligand>
</feature>
<dbReference type="Proteomes" id="UP000008888">
    <property type="component" value="Chromosome"/>
</dbReference>
<keyword evidence="3 6" id="KW-0067">ATP-binding</keyword>
<name>G0A1N4_METMM</name>
<evidence type="ECO:0000313" key="9">
    <source>
        <dbReference type="Proteomes" id="UP000008888"/>
    </source>
</evidence>
<evidence type="ECO:0000256" key="1">
    <source>
        <dbReference type="ARBA" id="ARBA00022598"/>
    </source>
</evidence>
<evidence type="ECO:0000256" key="2">
    <source>
        <dbReference type="ARBA" id="ARBA00022741"/>
    </source>
</evidence>
<dbReference type="GO" id="GO:0003677">
    <property type="term" value="F:DNA binding"/>
    <property type="evidence" value="ECO:0007669"/>
    <property type="project" value="UniProtKB-UniRule"/>
</dbReference>
<comment type="similarity">
    <text evidence="6">Belongs to the biotin--protein ligase family.</text>
</comment>
<evidence type="ECO:0000256" key="3">
    <source>
        <dbReference type="ARBA" id="ARBA00022840"/>
    </source>
</evidence>
<dbReference type="InterPro" id="IPR036390">
    <property type="entry name" value="WH_DNA-bd_sf"/>
</dbReference>
<dbReference type="SUPFAM" id="SSF46785">
    <property type="entry name" value="Winged helix' DNA-binding domain"/>
    <property type="match status" value="1"/>
</dbReference>
<evidence type="ECO:0000256" key="5">
    <source>
        <dbReference type="ARBA" id="ARBA00047846"/>
    </source>
</evidence>
<accession>G0A1N4</accession>
<dbReference type="PANTHER" id="PTHR12835:SF5">
    <property type="entry name" value="BIOTIN--PROTEIN LIGASE"/>
    <property type="match status" value="1"/>
</dbReference>
<gene>
    <name evidence="6" type="primary">birA</name>
    <name evidence="8" type="ordered locus">Metme_1677</name>
</gene>
<keyword evidence="6" id="KW-0805">Transcription regulation</keyword>
<dbReference type="Pfam" id="PF03099">
    <property type="entry name" value="BPL_LplA_LipB"/>
    <property type="match status" value="1"/>
</dbReference>
<dbReference type="RefSeq" id="WP_013818348.1">
    <property type="nucleotide sequence ID" value="NC_015572.1"/>
</dbReference>
<keyword evidence="4 6" id="KW-0092">Biotin</keyword>
<feature type="domain" description="BPL/LPL catalytic" evidence="7">
    <location>
        <begin position="86"/>
        <end position="257"/>
    </location>
</feature>
<dbReference type="AlphaFoldDB" id="G0A1N4"/>
<evidence type="ECO:0000256" key="4">
    <source>
        <dbReference type="ARBA" id="ARBA00023267"/>
    </source>
</evidence>
<dbReference type="GO" id="GO:0004077">
    <property type="term" value="F:biotin--[biotin carboxyl-carrier protein] ligase activity"/>
    <property type="evidence" value="ECO:0007669"/>
    <property type="project" value="UniProtKB-UniRule"/>
</dbReference>
<dbReference type="InterPro" id="IPR008988">
    <property type="entry name" value="Transcriptional_repressor_C"/>
</dbReference>
<evidence type="ECO:0000313" key="8">
    <source>
        <dbReference type="EMBL" id="AEG00095.1"/>
    </source>
</evidence>
<sequence length="330" mass="36447">MSISDQLIRLLNLLADGQFHSGTELASVLDVSRSAVWKHLHALDGLGIELVGVSGKGYKLQRPIQLLDRQQISGRLESRAKALISELEIYPAIASTNGYLMQLAQRSQATGRVCLAEYQTAGKGRRGRTWVSPFGHNIYLSILWRYQNGPGAIAGLSLALGVAVARALSRAGVQEVGLKWPNDIYWRERKLAGILIEVSGESGGPCHAVIGLGLNLYLPEQQAETIEQAWVDLRHIMGDDVMQQRNRLVALLLNEMLPVIADFEEQTLRAFIGDWRKWDCMRGKAVSIYIGEQAFTGIVRGIDEQGLLLLEDEQGKQRAFASGEVSFRAT</sequence>
<dbReference type="GO" id="GO:0005737">
    <property type="term" value="C:cytoplasm"/>
    <property type="evidence" value="ECO:0007669"/>
    <property type="project" value="TreeGrafter"/>
</dbReference>
<dbReference type="PROSITE" id="PS51733">
    <property type="entry name" value="BPL_LPL_CATALYTIC"/>
    <property type="match status" value="1"/>
</dbReference>